<dbReference type="AlphaFoldDB" id="A0A9E4KF17"/>
<accession>A0A9E4KF17</accession>
<proteinExistence type="predicted"/>
<reference evidence="2" key="1">
    <citation type="journal article" date="2021" name="Proc. Natl. Acad. Sci. U.S.A.">
        <title>Global biogeography of chemosynthetic symbionts reveals both localized and globally distributed symbiont groups. .</title>
        <authorList>
            <person name="Osvatic J.T."/>
            <person name="Wilkins L.G.E."/>
            <person name="Leibrecht L."/>
            <person name="Leray M."/>
            <person name="Zauner S."/>
            <person name="Polzin J."/>
            <person name="Camacho Y."/>
            <person name="Gros O."/>
            <person name="van Gils J.A."/>
            <person name="Eisen J.A."/>
            <person name="Petersen J.M."/>
            <person name="Yuen B."/>
        </authorList>
    </citation>
    <scope>NUCLEOTIDE SEQUENCE</scope>
    <source>
        <strain evidence="2">MAGclacostrist064TRANS</strain>
    </source>
</reference>
<feature type="region of interest" description="Disordered" evidence="1">
    <location>
        <begin position="1"/>
        <end position="70"/>
    </location>
</feature>
<evidence type="ECO:0000256" key="1">
    <source>
        <dbReference type="SAM" id="MobiDB-lite"/>
    </source>
</evidence>
<evidence type="ECO:0000313" key="2">
    <source>
        <dbReference type="EMBL" id="MCG7946923.1"/>
    </source>
</evidence>
<comment type="caution">
    <text evidence="2">The sequence shown here is derived from an EMBL/GenBank/DDBJ whole genome shotgun (WGS) entry which is preliminary data.</text>
</comment>
<name>A0A9E4KF17_9GAMM</name>
<feature type="compositionally biased region" description="Basic and acidic residues" evidence="1">
    <location>
        <begin position="1"/>
        <end position="34"/>
    </location>
</feature>
<dbReference type="Proteomes" id="UP000886667">
    <property type="component" value="Unassembled WGS sequence"/>
</dbReference>
<gene>
    <name evidence="2" type="ORF">JAZ07_11315</name>
</gene>
<dbReference type="SUPFAM" id="SSF52540">
    <property type="entry name" value="P-loop containing nucleoside triphosphate hydrolases"/>
    <property type="match status" value="1"/>
</dbReference>
<feature type="non-terminal residue" evidence="2">
    <location>
        <position position="198"/>
    </location>
</feature>
<dbReference type="InterPro" id="IPR027417">
    <property type="entry name" value="P-loop_NTPase"/>
</dbReference>
<evidence type="ECO:0000313" key="3">
    <source>
        <dbReference type="Proteomes" id="UP000886667"/>
    </source>
</evidence>
<dbReference type="Gene3D" id="3.40.50.300">
    <property type="entry name" value="P-loop containing nucleotide triphosphate hydrolases"/>
    <property type="match status" value="1"/>
</dbReference>
<protein>
    <submittedName>
        <fullName evidence="2">Chromosome partitioning ATPase</fullName>
    </submittedName>
</protein>
<sequence>MSSIEKAIERLEKSKAEKKSVDRSAVEVESEKPATPEAAPSETVAASQPVEEKVSAAVEEKASPAVEETVNESIEEAKRINLDYEALSSNGFIVPHSGNKQLSEEYRIIKRPLIRNALGKGAAPITHGNLVSIASSLPSEGKTFTAMNLALSIATELDTTVLLIDGDVLKYSLSRLLGIQNEPGLIDLLSQKEGNVSE</sequence>
<organism evidence="2 3">
    <name type="scientific">Candidatus Thiodiazotropha taylori</name>
    <dbReference type="NCBI Taxonomy" id="2792791"/>
    <lineage>
        <taxon>Bacteria</taxon>
        <taxon>Pseudomonadati</taxon>
        <taxon>Pseudomonadota</taxon>
        <taxon>Gammaproteobacteria</taxon>
        <taxon>Chromatiales</taxon>
        <taxon>Sedimenticolaceae</taxon>
        <taxon>Candidatus Thiodiazotropha</taxon>
    </lineage>
</organism>
<feature type="compositionally biased region" description="Basic and acidic residues" evidence="1">
    <location>
        <begin position="50"/>
        <end position="62"/>
    </location>
</feature>
<dbReference type="EMBL" id="JAEPCM010000387">
    <property type="protein sequence ID" value="MCG7946923.1"/>
    <property type="molecule type" value="Genomic_DNA"/>
</dbReference>